<evidence type="ECO:0000313" key="4">
    <source>
        <dbReference type="EMBL" id="KAI7839876.1"/>
    </source>
</evidence>
<feature type="domain" description="Fibronectin type-III" evidence="3">
    <location>
        <begin position="277"/>
        <end position="366"/>
    </location>
</feature>
<dbReference type="PRINTS" id="PR00014">
    <property type="entry name" value="FNTYPEIII"/>
</dbReference>
<feature type="compositionally biased region" description="Low complexity" evidence="1">
    <location>
        <begin position="22"/>
        <end position="32"/>
    </location>
</feature>
<proteinExistence type="predicted"/>
<keyword evidence="2" id="KW-0472">Membrane</keyword>
<keyword evidence="5" id="KW-1185">Reference proteome</keyword>
<feature type="domain" description="Fibronectin type-III" evidence="3">
    <location>
        <begin position="370"/>
        <end position="469"/>
    </location>
</feature>
<comment type="caution">
    <text evidence="4">The sequence shown here is derived from an EMBL/GenBank/DDBJ whole genome shotgun (WGS) entry which is preliminary data.</text>
</comment>
<keyword evidence="2" id="KW-1133">Transmembrane helix</keyword>
<dbReference type="CDD" id="cd00063">
    <property type="entry name" value="FN3"/>
    <property type="match status" value="8"/>
</dbReference>
<evidence type="ECO:0000259" key="3">
    <source>
        <dbReference type="PROSITE" id="PS50853"/>
    </source>
</evidence>
<feature type="region of interest" description="Disordered" evidence="1">
    <location>
        <begin position="1"/>
        <end position="45"/>
    </location>
</feature>
<dbReference type="EMBL" id="JADXDR010000090">
    <property type="protein sequence ID" value="KAI7839876.1"/>
    <property type="molecule type" value="Genomic_DNA"/>
</dbReference>
<feature type="domain" description="Fibronectin type-III" evidence="3">
    <location>
        <begin position="654"/>
        <end position="753"/>
    </location>
</feature>
<dbReference type="InterPro" id="IPR013783">
    <property type="entry name" value="Ig-like_fold"/>
</dbReference>
<feature type="transmembrane region" description="Helical" evidence="2">
    <location>
        <begin position="1019"/>
        <end position="1040"/>
    </location>
</feature>
<feature type="domain" description="Fibronectin type-III" evidence="3">
    <location>
        <begin position="851"/>
        <end position="950"/>
    </location>
</feature>
<keyword evidence="2" id="KW-0812">Transmembrane</keyword>
<feature type="region of interest" description="Disordered" evidence="1">
    <location>
        <begin position="951"/>
        <end position="988"/>
    </location>
</feature>
<dbReference type="InterPro" id="IPR003961">
    <property type="entry name" value="FN3_dom"/>
</dbReference>
<feature type="domain" description="Fibronectin type-III" evidence="3">
    <location>
        <begin position="473"/>
        <end position="584"/>
    </location>
</feature>
<dbReference type="PROSITE" id="PS50853">
    <property type="entry name" value="FN3"/>
    <property type="match status" value="8"/>
</dbReference>
<feature type="domain" description="Fibronectin type-III" evidence="3">
    <location>
        <begin position="757"/>
        <end position="847"/>
    </location>
</feature>
<evidence type="ECO:0000313" key="5">
    <source>
        <dbReference type="Proteomes" id="UP001205105"/>
    </source>
</evidence>
<feature type="domain" description="Fibronectin type-III" evidence="3">
    <location>
        <begin position="169"/>
        <end position="271"/>
    </location>
</feature>
<dbReference type="InterPro" id="IPR050617">
    <property type="entry name" value="E3_ligase_FN3/SPRY"/>
</dbReference>
<gene>
    <name evidence="4" type="ORF">COHA_006356</name>
</gene>
<protein>
    <recommendedName>
        <fullName evidence="3">Fibronectin type-III domain-containing protein</fullName>
    </recommendedName>
</protein>
<dbReference type="Gene3D" id="2.60.40.10">
    <property type="entry name" value="Immunoglobulins"/>
    <property type="match status" value="9"/>
</dbReference>
<dbReference type="PANTHER" id="PTHR24099:SF11">
    <property type="entry name" value="FIBRONECTIN TYPE III DOMAIN-CONTAINING 3BA-RELATED"/>
    <property type="match status" value="1"/>
</dbReference>
<organism evidence="4 5">
    <name type="scientific">Chlorella ohadii</name>
    <dbReference type="NCBI Taxonomy" id="2649997"/>
    <lineage>
        <taxon>Eukaryota</taxon>
        <taxon>Viridiplantae</taxon>
        <taxon>Chlorophyta</taxon>
        <taxon>core chlorophytes</taxon>
        <taxon>Trebouxiophyceae</taxon>
        <taxon>Chlorellales</taxon>
        <taxon>Chlorellaceae</taxon>
        <taxon>Chlorella clade</taxon>
        <taxon>Chlorella</taxon>
    </lineage>
</organism>
<reference evidence="4" key="1">
    <citation type="submission" date="2020-11" db="EMBL/GenBank/DDBJ databases">
        <title>Chlorella ohadii genome sequencing and assembly.</title>
        <authorList>
            <person name="Murik O."/>
            <person name="Treves H."/>
            <person name="Kedem I."/>
            <person name="Shotland Y."/>
            <person name="Kaplan A."/>
        </authorList>
    </citation>
    <scope>NUCLEOTIDE SEQUENCE</scope>
    <source>
        <strain evidence="4">1</strain>
    </source>
</reference>
<dbReference type="InterPro" id="IPR036116">
    <property type="entry name" value="FN3_sf"/>
</dbReference>
<evidence type="ECO:0000256" key="2">
    <source>
        <dbReference type="SAM" id="Phobius"/>
    </source>
</evidence>
<name>A0AAD5DMV1_9CHLO</name>
<feature type="compositionally biased region" description="Low complexity" evidence="1">
    <location>
        <begin position="951"/>
        <end position="969"/>
    </location>
</feature>
<dbReference type="AlphaFoldDB" id="A0AAD5DMV1"/>
<sequence>MQQPDPWLQPGSGAASMSQQLEPAASDAAAAAAEDELPPPPPPPEVVVDAVPGQPAAVHIETTAISLQWAPVEARLVTSVPIALEYHVDFELVMQQVDEKLGLPADRWSVQYMGSASFVQVKGLRPGRTYAARVAAVPVVTTPHEAGEVVLVRSPPSEVVTVQTLPCPPMGQPAPQLASRLKKELKFKWAEPEETGGRLLEYVFEMAPAPEGWEGVGPTPEGFYPVYRGSERAFLAKRLVPGVQYCGRVKAINCEGESAWSPLGVFYTQATVPSWAASDAPFVWDTTATSVTLGWPEPASNGGNVTGYEVEMDDGSGFRHVARAAERQCAVEGLRSGILYKFRVRAENEAGRSLWSPLGEGRTSAVPPGPCGPPSVLGASQTSLTLRWEAPEDDGGSPIQYYQVQVRARTPAARNSHADEWLVMYQGPDLACTIGGLRAGCSYMARAAAVSQAGAGSFGPAAMLQTSPSTPDCPGAPAAAARQQTELSIGWPAPKHDGGTPITSYRLEMCCLGAVEGGRGDGGKGKAKLDPPFELAYLGPQRAAEVGGLEPGRRYAFRCSAINAQGSSGRTARAPPVTGYVLELAQAAALEQHAGGGEEDDLFSPAHQGPECSATVSGLEPHTLYALRVRALNSVGASMSEPDTFRTAPAPPSAPQGLQLQQTTPSGLALAWALPRCDHGAPVTGYQLECARGGRGGGGAAASAWRLAYQGADLHAQVAGLDAGERYLVRARAANTCGWGAWTEALPCSTSPDVPAAPAGLQAKATGTSLRASWGAAEDNGSPVLAYELEVAGGSSSRWASAFRGDATTHRLQQLLPSTAYQLRVRAVNAVGAGPYSDVLQVQTCRAPPSPPTDVAAALVAGSSSSVEVSWAAGAQGGHQAACTGYEVEAGPLRGKGGERRELCPSRATSKLLAGLQHSTAYRVRVRAVGADGAGHGDWSAAVEVTTPAAQPGEAAAPAAASAAVEAAPKVQNRRERGGSGPPRGPLVAKATTVAKAPPRRGWDRFLHYKLGGMRIGSLLPWAIALFLLILVVLLVVAFLF</sequence>
<dbReference type="Proteomes" id="UP001205105">
    <property type="component" value="Unassembled WGS sequence"/>
</dbReference>
<dbReference type="Pfam" id="PF00041">
    <property type="entry name" value="fn3"/>
    <property type="match status" value="6"/>
</dbReference>
<dbReference type="SMART" id="SM00060">
    <property type="entry name" value="FN3"/>
    <property type="match status" value="9"/>
</dbReference>
<evidence type="ECO:0000256" key="1">
    <source>
        <dbReference type="SAM" id="MobiDB-lite"/>
    </source>
</evidence>
<accession>A0AAD5DMV1</accession>
<dbReference type="SUPFAM" id="SSF49265">
    <property type="entry name" value="Fibronectin type III"/>
    <property type="match status" value="5"/>
</dbReference>
<feature type="domain" description="Fibronectin type-III" evidence="3">
    <location>
        <begin position="51"/>
        <end position="167"/>
    </location>
</feature>
<dbReference type="PANTHER" id="PTHR24099">
    <property type="entry name" value="E3 UBIQUITIN-PROTEIN LIGASE TRIM36-RELATED"/>
    <property type="match status" value="1"/>
</dbReference>